<dbReference type="OrthoDB" id="9790355at2"/>
<proteinExistence type="predicted"/>
<dbReference type="CDD" id="cd04586">
    <property type="entry name" value="CBS_pair_BON_assoc"/>
    <property type="match status" value="1"/>
</dbReference>
<evidence type="ECO:0000256" key="2">
    <source>
        <dbReference type="PROSITE-ProRule" id="PRU00703"/>
    </source>
</evidence>
<feature type="domain" description="CBS" evidence="3">
    <location>
        <begin position="11"/>
        <end position="70"/>
    </location>
</feature>
<dbReference type="PANTHER" id="PTHR43080:SF2">
    <property type="entry name" value="CBS DOMAIN-CONTAINING PROTEIN"/>
    <property type="match status" value="1"/>
</dbReference>
<keyword evidence="5" id="KW-1185">Reference proteome</keyword>
<evidence type="ECO:0000313" key="5">
    <source>
        <dbReference type="Proteomes" id="UP000317863"/>
    </source>
</evidence>
<dbReference type="AlphaFoldDB" id="A0A544QTF6"/>
<dbReference type="EMBL" id="SGJB01000018">
    <property type="protein sequence ID" value="TQQ83977.1"/>
    <property type="molecule type" value="Genomic_DNA"/>
</dbReference>
<dbReference type="Gene3D" id="3.10.580.10">
    <property type="entry name" value="CBS-domain"/>
    <property type="match status" value="1"/>
</dbReference>
<name>A0A544QTF6_9FIRM</name>
<organism evidence="4 5">
    <name type="scientific">Peptacetobacter hominis</name>
    <dbReference type="NCBI Taxonomy" id="2743610"/>
    <lineage>
        <taxon>Bacteria</taxon>
        <taxon>Bacillati</taxon>
        <taxon>Bacillota</taxon>
        <taxon>Clostridia</taxon>
        <taxon>Peptostreptococcales</taxon>
        <taxon>Peptostreptococcaceae</taxon>
        <taxon>Peptacetobacter</taxon>
    </lineage>
</organism>
<dbReference type="InterPro" id="IPR051257">
    <property type="entry name" value="Diverse_CBS-Domain"/>
</dbReference>
<keyword evidence="1 2" id="KW-0129">CBS domain</keyword>
<accession>A0A544QTF6</accession>
<dbReference type="PANTHER" id="PTHR43080">
    <property type="entry name" value="CBS DOMAIN-CONTAINING PROTEIN CBSX3, MITOCHONDRIAL"/>
    <property type="match status" value="1"/>
</dbReference>
<reference evidence="4 5" key="1">
    <citation type="submission" date="2019-02" db="EMBL/GenBank/DDBJ databases">
        <title>Peptostreptococcaceae bacterium ZHW00191 nov., a new bacterium isolated from the human gut.</title>
        <authorList>
            <person name="Zhou H.-W."/>
            <person name="Chen X.-J."/>
        </authorList>
    </citation>
    <scope>NUCLEOTIDE SEQUENCE [LARGE SCALE GENOMIC DNA]</scope>
    <source>
        <strain evidence="4 5">ZHW00191</strain>
    </source>
</reference>
<feature type="domain" description="CBS" evidence="3">
    <location>
        <begin position="101"/>
        <end position="157"/>
    </location>
</feature>
<dbReference type="SMART" id="SM00116">
    <property type="entry name" value="CBS"/>
    <property type="match status" value="2"/>
</dbReference>
<gene>
    <name evidence="4" type="ORF">EXD82_08755</name>
</gene>
<evidence type="ECO:0000259" key="3">
    <source>
        <dbReference type="PROSITE" id="PS51371"/>
    </source>
</evidence>
<dbReference type="SUPFAM" id="SSF54631">
    <property type="entry name" value="CBS-domain pair"/>
    <property type="match status" value="1"/>
</dbReference>
<dbReference type="InterPro" id="IPR000644">
    <property type="entry name" value="CBS_dom"/>
</dbReference>
<evidence type="ECO:0000313" key="4">
    <source>
        <dbReference type="EMBL" id="TQQ83977.1"/>
    </source>
</evidence>
<dbReference type="RefSeq" id="WP_142536537.1">
    <property type="nucleotide sequence ID" value="NZ_SGJB01000018.1"/>
</dbReference>
<dbReference type="Proteomes" id="UP000317863">
    <property type="component" value="Unassembled WGS sequence"/>
</dbReference>
<dbReference type="Pfam" id="PF00571">
    <property type="entry name" value="CBS"/>
    <property type="match status" value="2"/>
</dbReference>
<protein>
    <submittedName>
        <fullName evidence="4">CBS domain-containing protein</fullName>
    </submittedName>
</protein>
<sequence>MKNSLKAKDIMTTDVKVVKKDATIADVAKMLIHDKIGGLPVVDDDNRVIGIISETDILKKEKYVEPPLAINLLQGIILLDDMKRLEKDLKNIAAYKVEDMMTTKIVKVNEEDSFDDVANIMIKKSINRVPVVDENDVIKGIICRYDIIRALYDDKNE</sequence>
<dbReference type="PROSITE" id="PS51371">
    <property type="entry name" value="CBS"/>
    <property type="match status" value="2"/>
</dbReference>
<comment type="caution">
    <text evidence="4">The sequence shown here is derived from an EMBL/GenBank/DDBJ whole genome shotgun (WGS) entry which is preliminary data.</text>
</comment>
<dbReference type="InterPro" id="IPR046342">
    <property type="entry name" value="CBS_dom_sf"/>
</dbReference>
<evidence type="ECO:0000256" key="1">
    <source>
        <dbReference type="ARBA" id="ARBA00023122"/>
    </source>
</evidence>